<dbReference type="RefSeq" id="WP_345466738.1">
    <property type="nucleotide sequence ID" value="NZ_BAABRP010000015.1"/>
</dbReference>
<dbReference type="EMBL" id="BAABRP010000015">
    <property type="protein sequence ID" value="GAA5514259.1"/>
    <property type="molecule type" value="Genomic_DNA"/>
</dbReference>
<evidence type="ECO:0000313" key="3">
    <source>
        <dbReference type="Proteomes" id="UP001401887"/>
    </source>
</evidence>
<name>A0ABP9WA85_9DEIO</name>
<evidence type="ECO:0008006" key="4">
    <source>
        <dbReference type="Google" id="ProtNLM"/>
    </source>
</evidence>
<accession>A0ABP9WA85</accession>
<keyword evidence="1" id="KW-0812">Transmembrane</keyword>
<reference evidence="2 3" key="1">
    <citation type="submission" date="2024-02" db="EMBL/GenBank/DDBJ databases">
        <title>Deinococcus carri NBRC 110142.</title>
        <authorList>
            <person name="Ichikawa N."/>
            <person name="Katano-Makiyama Y."/>
            <person name="Hidaka K."/>
        </authorList>
    </citation>
    <scope>NUCLEOTIDE SEQUENCE [LARGE SCALE GENOMIC DNA]</scope>
    <source>
        <strain evidence="2 3">NBRC 110142</strain>
    </source>
</reference>
<comment type="caution">
    <text evidence="2">The sequence shown here is derived from an EMBL/GenBank/DDBJ whole genome shotgun (WGS) entry which is preliminary data.</text>
</comment>
<keyword evidence="1" id="KW-0472">Membrane</keyword>
<organism evidence="2 3">
    <name type="scientific">Deinococcus carri</name>
    <dbReference type="NCBI Taxonomy" id="1211323"/>
    <lineage>
        <taxon>Bacteria</taxon>
        <taxon>Thermotogati</taxon>
        <taxon>Deinococcota</taxon>
        <taxon>Deinococci</taxon>
        <taxon>Deinococcales</taxon>
        <taxon>Deinococcaceae</taxon>
        <taxon>Deinococcus</taxon>
    </lineage>
</organism>
<dbReference type="Proteomes" id="UP001401887">
    <property type="component" value="Unassembled WGS sequence"/>
</dbReference>
<keyword evidence="3" id="KW-1185">Reference proteome</keyword>
<dbReference type="PROSITE" id="PS51257">
    <property type="entry name" value="PROKAR_LIPOPROTEIN"/>
    <property type="match status" value="1"/>
</dbReference>
<evidence type="ECO:0000256" key="1">
    <source>
        <dbReference type="SAM" id="Phobius"/>
    </source>
</evidence>
<gene>
    <name evidence="2" type="ORF">Dcar01_03014</name>
</gene>
<feature type="transmembrane region" description="Helical" evidence="1">
    <location>
        <begin position="35"/>
        <end position="55"/>
    </location>
</feature>
<evidence type="ECO:0000313" key="2">
    <source>
        <dbReference type="EMBL" id="GAA5514259.1"/>
    </source>
</evidence>
<sequence>MTGKPRRSFPWLVLFALACAGLGLASRAYGWGLGGWPTAAWIVLPAVAGVVWGLFRKAD</sequence>
<protein>
    <recommendedName>
        <fullName evidence="4">DUF4175 domain-containing protein</fullName>
    </recommendedName>
</protein>
<keyword evidence="1" id="KW-1133">Transmembrane helix</keyword>
<proteinExistence type="predicted"/>